<dbReference type="InterPro" id="IPR012338">
    <property type="entry name" value="Beta-lactam/transpept-like"/>
</dbReference>
<keyword evidence="1" id="KW-0812">Transmembrane</keyword>
<proteinExistence type="predicted"/>
<keyword evidence="1" id="KW-1133">Transmembrane helix</keyword>
<protein>
    <recommendedName>
        <fullName evidence="2">Beta-lactamase-related domain-containing protein</fullName>
    </recommendedName>
</protein>
<dbReference type="KEGG" id="pbv:AR543_13790"/>
<dbReference type="SUPFAM" id="SSF56601">
    <property type="entry name" value="beta-lactamase/transpeptidase-like"/>
    <property type="match status" value="1"/>
</dbReference>
<dbReference type="PANTHER" id="PTHR46825:SF9">
    <property type="entry name" value="BETA-LACTAMASE-RELATED DOMAIN-CONTAINING PROTEIN"/>
    <property type="match status" value="1"/>
</dbReference>
<feature type="domain" description="Beta-lactamase-related" evidence="2">
    <location>
        <begin position="37"/>
        <end position="350"/>
    </location>
</feature>
<feature type="transmembrane region" description="Helical" evidence="1">
    <location>
        <begin position="422"/>
        <end position="454"/>
    </location>
</feature>
<feature type="transmembrane region" description="Helical" evidence="1">
    <location>
        <begin position="381"/>
        <end position="402"/>
    </location>
</feature>
<reference evidence="3 4" key="2">
    <citation type="journal article" date="2016" name="Int. J. Syst. Evol. Microbiol.">
        <title>Paenibacillus bovis sp. nov., isolated from raw yak (Bos grunniens) milk.</title>
        <authorList>
            <person name="Gao C."/>
            <person name="Han J."/>
            <person name="Liu Z."/>
            <person name="Xu X."/>
            <person name="Hang F."/>
            <person name="Wu Z."/>
        </authorList>
    </citation>
    <scope>NUCLEOTIDE SEQUENCE [LARGE SCALE GENOMIC DNA]</scope>
    <source>
        <strain evidence="3 4">BD3526</strain>
    </source>
</reference>
<dbReference type="InterPro" id="IPR001466">
    <property type="entry name" value="Beta-lactam-related"/>
</dbReference>
<evidence type="ECO:0000313" key="3">
    <source>
        <dbReference type="EMBL" id="ANF98814.1"/>
    </source>
</evidence>
<dbReference type="STRING" id="1616788.AR543_13790"/>
<evidence type="ECO:0000259" key="2">
    <source>
        <dbReference type="Pfam" id="PF00144"/>
    </source>
</evidence>
<keyword evidence="4" id="KW-1185">Reference proteome</keyword>
<evidence type="ECO:0000313" key="4">
    <source>
        <dbReference type="Proteomes" id="UP000078148"/>
    </source>
</evidence>
<reference evidence="4" key="1">
    <citation type="submission" date="2015-10" db="EMBL/GenBank/DDBJ databases">
        <title>Genome of Paenibacillus bovis sp. nov.</title>
        <authorList>
            <person name="Wu Z."/>
            <person name="Gao C."/>
            <person name="Liu Z."/>
            <person name="Zheng H."/>
        </authorList>
    </citation>
    <scope>NUCLEOTIDE SEQUENCE [LARGE SCALE GENOMIC DNA]</scope>
    <source>
        <strain evidence="4">BD3526</strain>
    </source>
</reference>
<dbReference type="AlphaFoldDB" id="A0A172ZMD5"/>
<dbReference type="InterPro" id="IPR050491">
    <property type="entry name" value="AmpC-like"/>
</dbReference>
<dbReference type="PANTHER" id="PTHR46825">
    <property type="entry name" value="D-ALANYL-D-ALANINE-CARBOXYPEPTIDASE/ENDOPEPTIDASE AMPH"/>
    <property type="match status" value="1"/>
</dbReference>
<name>A0A172ZMD5_9BACL</name>
<dbReference type="Gene3D" id="3.40.710.10">
    <property type="entry name" value="DD-peptidase/beta-lactamase superfamily"/>
    <property type="match status" value="1"/>
</dbReference>
<dbReference type="Proteomes" id="UP000078148">
    <property type="component" value="Chromosome"/>
</dbReference>
<accession>A0A172ZMD5</accession>
<dbReference type="EMBL" id="CP013023">
    <property type="protein sequence ID" value="ANF98814.1"/>
    <property type="molecule type" value="Genomic_DNA"/>
</dbReference>
<feature type="transmembrane region" description="Helical" evidence="1">
    <location>
        <begin position="460"/>
        <end position="480"/>
    </location>
</feature>
<sequence length="494" mass="54084">MLFTLLVFTLIGGVLLPYAGKTDAAPKQNASFSPAEVDQFMQQTMRKLHIPGASIAIVHGKKMIYAKGYGKADRAGKPVTPTTSFVIGSMSKTVTAAAIMQLAEQKKIRLDDPVQQYLPWFRLADEQALQQITIADLLHQTSGLPQVDGIKAITQGSGSLEQHIRSLQNVSPQSTPGHTFEYSNLNYNILGGIVEAISGQTYEDYISSHIFQPLNMSHSYASRQQAQLAGEEYQGYQPILGWMLPTAQLEHSGTVPSGYLMSSAEDMAHFLIAQMNKGQFGSNRLLSPASIAAMHAPASDMGEGAHYAMGWVVESSTISHNGSTENSYSKMMIDGEYGIVVLTNSLDYLDSASYEGILTGIQQIIHHESPEPVGRSAGTSAIYMIINLLSVVLVLLLIWRLVRLFQKGLRPSASRGYSILRIILIILLQIALPALLIWYAGIALVSWPVILLFLPGMGHAFLAGLVLWILLGILKLIWLARHKGHSRSIRRSYP</sequence>
<gene>
    <name evidence="3" type="ORF">AR543_13790</name>
</gene>
<organism evidence="3 4">
    <name type="scientific">Paenibacillus bovis</name>
    <dbReference type="NCBI Taxonomy" id="1616788"/>
    <lineage>
        <taxon>Bacteria</taxon>
        <taxon>Bacillati</taxon>
        <taxon>Bacillota</taxon>
        <taxon>Bacilli</taxon>
        <taxon>Bacillales</taxon>
        <taxon>Paenibacillaceae</taxon>
        <taxon>Paenibacillus</taxon>
    </lineage>
</organism>
<dbReference type="Pfam" id="PF00144">
    <property type="entry name" value="Beta-lactamase"/>
    <property type="match status" value="1"/>
</dbReference>
<evidence type="ECO:0000256" key="1">
    <source>
        <dbReference type="SAM" id="Phobius"/>
    </source>
</evidence>
<keyword evidence="1" id="KW-0472">Membrane</keyword>